<dbReference type="EMBL" id="AYMZ01000006">
    <property type="protein sequence ID" value="ETF07817.1"/>
    <property type="molecule type" value="Genomic_DNA"/>
</dbReference>
<organism evidence="1">
    <name type="scientific">Pseudomonas moraviensis R28-S</name>
    <dbReference type="NCBI Taxonomy" id="1395516"/>
    <lineage>
        <taxon>Bacteria</taxon>
        <taxon>Pseudomonadati</taxon>
        <taxon>Pseudomonadota</taxon>
        <taxon>Gammaproteobacteria</taxon>
        <taxon>Pseudomonadales</taxon>
        <taxon>Pseudomonadaceae</taxon>
        <taxon>Pseudomonas</taxon>
    </lineage>
</organism>
<reference evidence="1" key="1">
    <citation type="journal article" date="2014" name="Genome Announc.">
        <title>Draft Genome Sequence of Pseudomonas moraviensis R28-S.</title>
        <authorList>
            <person name="Hunter S.S."/>
            <person name="Yano H."/>
            <person name="Loftie-Eaton W."/>
            <person name="Hughes J."/>
            <person name="De Gelder L."/>
            <person name="Stragier P."/>
            <person name="De Vos P."/>
            <person name="Settles M.L."/>
            <person name="Top E.M."/>
        </authorList>
    </citation>
    <scope>NUCLEOTIDE SEQUENCE [LARGE SCALE GENOMIC DNA]</scope>
    <source>
        <strain evidence="1">R28-S</strain>
    </source>
</reference>
<dbReference type="PATRIC" id="fig|1395516.4.peg.3059"/>
<comment type="caution">
    <text evidence="1">The sequence shown here is derived from an EMBL/GenBank/DDBJ whole genome shotgun (WGS) entry which is preliminary data.</text>
</comment>
<accession>V8R7D7</accession>
<gene>
    <name evidence="1" type="ORF">PMO01_15045</name>
</gene>
<dbReference type="HOGENOM" id="CLU_1137291_0_0_6"/>
<name>V8R7D7_9PSED</name>
<dbReference type="Proteomes" id="UP000024771">
    <property type="component" value="Chromosome"/>
</dbReference>
<evidence type="ECO:0000313" key="1">
    <source>
        <dbReference type="EMBL" id="ETF07817.1"/>
    </source>
</evidence>
<proteinExistence type="predicted"/>
<dbReference type="AlphaFoldDB" id="V8R7D7"/>
<protein>
    <submittedName>
        <fullName evidence="1">Uncharacterized protein</fullName>
    </submittedName>
</protein>
<sequence length="243" mass="26961">MTTQRDMIAGKMIRKIAGRILTTKREIIIITKIKILGENDVSDSNQTINLNEGNGKCRLKLSAASFIASKPHESLETIFDFIHERVVENMPGYAAWLLLGNSAWQPGTRIVKYLGLWGGFKSRGIEVPQGSHSIVHTMERDGKLKFFGGIRLSDLLDGTILEAFLAERCSYVAIVPIDLDMEEALLIGWSGKISEDLMLFEYVAEGNGLLMAKIGEFDDLDRGVVAVGKRQVLDDLLSNFDNS</sequence>